<comment type="caution">
    <text evidence="7">The sequence shown here is derived from an EMBL/GenBank/DDBJ whole genome shotgun (WGS) entry which is preliminary data.</text>
</comment>
<dbReference type="GO" id="GO:0003700">
    <property type="term" value="F:DNA-binding transcription factor activity"/>
    <property type="evidence" value="ECO:0007669"/>
    <property type="project" value="InterPro"/>
</dbReference>
<dbReference type="PANTHER" id="PTHR30204">
    <property type="entry name" value="REDOX-CYCLING DRUG-SENSING TRANSCRIPTIONAL ACTIVATOR SOXR"/>
    <property type="match status" value="1"/>
</dbReference>
<dbReference type="Proteomes" id="UP001155144">
    <property type="component" value="Unassembled WGS sequence"/>
</dbReference>
<dbReference type="RefSeq" id="WP_259073622.1">
    <property type="nucleotide sequence ID" value="NZ_JANUAG010000005.1"/>
</dbReference>
<dbReference type="Pfam" id="PF09278">
    <property type="entry name" value="MerR-DNA-bind"/>
    <property type="match status" value="1"/>
</dbReference>
<dbReference type="NCBIfam" id="NF007069">
    <property type="entry name" value="PRK09514.1"/>
    <property type="match status" value="1"/>
</dbReference>
<protein>
    <submittedName>
        <fullName evidence="7">MerR family mercuric resistance operon transcriptional regulator</fullName>
    </submittedName>
</protein>
<dbReference type="InterPro" id="IPR009061">
    <property type="entry name" value="DNA-bd_dom_put_sf"/>
</dbReference>
<dbReference type="InterPro" id="IPR015358">
    <property type="entry name" value="Tscrpt_reg_MerR_DNA-bd"/>
</dbReference>
<dbReference type="PROSITE" id="PS50937">
    <property type="entry name" value="HTH_MERR_2"/>
    <property type="match status" value="1"/>
</dbReference>
<evidence type="ECO:0000313" key="6">
    <source>
        <dbReference type="EMBL" id="MCS3709696.1"/>
    </source>
</evidence>
<dbReference type="Gene3D" id="1.10.1660.10">
    <property type="match status" value="1"/>
</dbReference>
<keyword evidence="2" id="KW-0238">DNA-binding</keyword>
<dbReference type="PRINTS" id="PR00040">
    <property type="entry name" value="HTHMERR"/>
</dbReference>
<dbReference type="Pfam" id="PF00376">
    <property type="entry name" value="MerR"/>
    <property type="match status" value="1"/>
</dbReference>
<name>A0A9X2V6U0_9BACT</name>
<feature type="coiled-coil region" evidence="4">
    <location>
        <begin position="84"/>
        <end position="111"/>
    </location>
</feature>
<dbReference type="SUPFAM" id="SSF46955">
    <property type="entry name" value="Putative DNA-binding domain"/>
    <property type="match status" value="1"/>
</dbReference>
<evidence type="ECO:0000259" key="5">
    <source>
        <dbReference type="PROSITE" id="PS50937"/>
    </source>
</evidence>
<reference evidence="7" key="1">
    <citation type="submission" date="2022-08" db="EMBL/GenBank/DDBJ databases">
        <title>Genomic Encyclopedia of Type Strains, Phase V (KMG-V): Genome sequencing to study the core and pangenomes of soil and plant-associated prokaryotes.</title>
        <authorList>
            <person name="Whitman W."/>
        </authorList>
    </citation>
    <scope>NUCLEOTIDE SEQUENCE</scope>
    <source>
        <strain evidence="7">SP3026</strain>
        <strain evidence="6">SP3049</strain>
    </source>
</reference>
<evidence type="ECO:0000256" key="4">
    <source>
        <dbReference type="SAM" id="Coils"/>
    </source>
</evidence>
<evidence type="ECO:0000256" key="3">
    <source>
        <dbReference type="ARBA" id="ARBA00023163"/>
    </source>
</evidence>
<keyword evidence="1" id="KW-0805">Transcription regulation</keyword>
<evidence type="ECO:0000313" key="8">
    <source>
        <dbReference type="Proteomes" id="UP001155144"/>
    </source>
</evidence>
<evidence type="ECO:0000256" key="1">
    <source>
        <dbReference type="ARBA" id="ARBA00023015"/>
    </source>
</evidence>
<accession>A0A9X2V6U0</accession>
<feature type="domain" description="HTH merR-type" evidence="5">
    <location>
        <begin position="3"/>
        <end position="72"/>
    </location>
</feature>
<keyword evidence="4" id="KW-0175">Coiled coil</keyword>
<dbReference type="AlphaFoldDB" id="A0A9X2V6U0"/>
<dbReference type="GO" id="GO:0003677">
    <property type="term" value="F:DNA binding"/>
    <property type="evidence" value="ECO:0007669"/>
    <property type="project" value="UniProtKB-KW"/>
</dbReference>
<dbReference type="SMART" id="SM00422">
    <property type="entry name" value="HTH_MERR"/>
    <property type="match status" value="1"/>
</dbReference>
<sequence length="142" mass="15666">MDGMTRGEVADKAGVNPETLRYYERKELIPKPPRSDGGFRLYDEGYVDRLRFIQRAQELGFTLAEIKGLLELRVGEGATCRDVKAQAEEKLDEVETKIQDLKRIREALSTLADACAGGQGPTSDCPILDAMEEGGALDDAFL</sequence>
<organism evidence="7 8">
    <name type="scientific">Salinibacter ruber</name>
    <dbReference type="NCBI Taxonomy" id="146919"/>
    <lineage>
        <taxon>Bacteria</taxon>
        <taxon>Pseudomonadati</taxon>
        <taxon>Rhodothermota</taxon>
        <taxon>Rhodothermia</taxon>
        <taxon>Rhodothermales</taxon>
        <taxon>Salinibacteraceae</taxon>
        <taxon>Salinibacter</taxon>
    </lineage>
</organism>
<dbReference type="InterPro" id="IPR000551">
    <property type="entry name" value="MerR-type_HTH_dom"/>
</dbReference>
<gene>
    <name evidence="7" type="ORF">GGP45_002700</name>
    <name evidence="6" type="ORF">GGP61_001300</name>
</gene>
<evidence type="ECO:0000256" key="2">
    <source>
        <dbReference type="ARBA" id="ARBA00023125"/>
    </source>
</evidence>
<dbReference type="EMBL" id="JANUAE010000004">
    <property type="protein sequence ID" value="MCS3709696.1"/>
    <property type="molecule type" value="Genomic_DNA"/>
</dbReference>
<dbReference type="InterPro" id="IPR047057">
    <property type="entry name" value="MerR_fam"/>
</dbReference>
<dbReference type="EMBL" id="JANUBL010000005">
    <property type="protein sequence ID" value="MCS4122340.1"/>
    <property type="molecule type" value="Genomic_DNA"/>
</dbReference>
<dbReference type="PANTHER" id="PTHR30204:SF94">
    <property type="entry name" value="HEAVY METAL-DEPENDENT TRANSCRIPTIONAL REGULATOR HI_0293-RELATED"/>
    <property type="match status" value="1"/>
</dbReference>
<evidence type="ECO:0000313" key="7">
    <source>
        <dbReference type="EMBL" id="MCS4122340.1"/>
    </source>
</evidence>
<proteinExistence type="predicted"/>
<keyword evidence="3" id="KW-0804">Transcription</keyword>
<dbReference type="CDD" id="cd04770">
    <property type="entry name" value="HTH_HMRTR"/>
    <property type="match status" value="1"/>
</dbReference>
<dbReference type="Proteomes" id="UP001155057">
    <property type="component" value="Unassembled WGS sequence"/>
</dbReference>